<reference evidence="13 14" key="1">
    <citation type="submission" date="2018-05" db="EMBL/GenBank/DDBJ databases">
        <title>Genomic Encyclopedia of Type Strains, Phase IV (KMG-IV): sequencing the most valuable type-strain genomes for metagenomic binning, comparative biology and taxonomic classification.</title>
        <authorList>
            <person name="Goeker M."/>
        </authorList>
    </citation>
    <scope>NUCLEOTIDE SEQUENCE [LARGE SCALE GENOMIC DNA]</scope>
    <source>
        <strain evidence="13 14">DSM 23606</strain>
    </source>
</reference>
<evidence type="ECO:0000256" key="6">
    <source>
        <dbReference type="ARBA" id="ARBA00022500"/>
    </source>
</evidence>
<protein>
    <recommendedName>
        <fullName evidence="4">Flagellar motor switch protein FliM</fullName>
    </recommendedName>
</protein>
<evidence type="ECO:0000256" key="8">
    <source>
        <dbReference type="ARBA" id="ARBA00022779"/>
    </source>
</evidence>
<keyword evidence="14" id="KW-1185">Reference proteome</keyword>
<keyword evidence="13" id="KW-0966">Cell projection</keyword>
<evidence type="ECO:0000256" key="1">
    <source>
        <dbReference type="ARBA" id="ARBA00004117"/>
    </source>
</evidence>
<dbReference type="GO" id="GO:0005886">
    <property type="term" value="C:plasma membrane"/>
    <property type="evidence" value="ECO:0007669"/>
    <property type="project" value="UniProtKB-SubCell"/>
</dbReference>
<sequence length="335" mass="36329">MSSEGLLSQDELEALMESVADGRLSAARAHAAFDDEVRPYDLSNPDNVLAGILPILQTVQSRLAHQLGVAIYELLQRDVELQPLEVRAEAYQDFVARLKAPCAVNVIGLAPMAGPGLLIFDHPLVFALVGAYFGGPGTQFSELSRPDFTAAELRMIQRLDGLCARALASAWKPYLPVHFELLGHEVTPHFVTAINLAETLAVSAIELTIDGTRGTLCLALPVSMFEPVRGQLMASLAREHPVRDEGLRRLVEAGLRDAQVEARCVLAGFELSMQELLALRVGDVVPVDIPPQAVLAVDGVSVLNGDYGTTQGWRALKVDRWLVDLNDAAPRRTES</sequence>
<proteinExistence type="inferred from homology"/>
<dbReference type="InterPro" id="IPR036429">
    <property type="entry name" value="SpoA-like_sf"/>
</dbReference>
<evidence type="ECO:0000256" key="10">
    <source>
        <dbReference type="ARBA" id="ARBA00023143"/>
    </source>
</evidence>
<dbReference type="AlphaFoldDB" id="A0A317MWM4"/>
<evidence type="ECO:0000256" key="11">
    <source>
        <dbReference type="ARBA" id="ARBA00025044"/>
    </source>
</evidence>
<comment type="similarity">
    <text evidence="3">Belongs to the FliM family.</text>
</comment>
<dbReference type="GO" id="GO:0050918">
    <property type="term" value="P:positive chemotaxis"/>
    <property type="evidence" value="ECO:0007669"/>
    <property type="project" value="TreeGrafter"/>
</dbReference>
<comment type="caution">
    <text evidence="13">The sequence shown here is derived from an EMBL/GenBank/DDBJ whole genome shotgun (WGS) entry which is preliminary data.</text>
</comment>
<dbReference type="CDD" id="cd17908">
    <property type="entry name" value="FliM"/>
    <property type="match status" value="1"/>
</dbReference>
<dbReference type="InterPro" id="IPR028976">
    <property type="entry name" value="CheC-like_sf"/>
</dbReference>
<accession>A0A317MWM4</accession>
<evidence type="ECO:0000256" key="3">
    <source>
        <dbReference type="ARBA" id="ARBA00011049"/>
    </source>
</evidence>
<dbReference type="GO" id="GO:0009425">
    <property type="term" value="C:bacterial-type flagellum basal body"/>
    <property type="evidence" value="ECO:0007669"/>
    <property type="project" value="UniProtKB-SubCell"/>
</dbReference>
<evidence type="ECO:0000256" key="7">
    <source>
        <dbReference type="ARBA" id="ARBA00022519"/>
    </source>
</evidence>
<keyword evidence="13" id="KW-0969">Cilium</keyword>
<dbReference type="Proteomes" id="UP000246569">
    <property type="component" value="Unassembled WGS sequence"/>
</dbReference>
<evidence type="ECO:0000313" key="14">
    <source>
        <dbReference type="Proteomes" id="UP000246569"/>
    </source>
</evidence>
<evidence type="ECO:0000313" key="13">
    <source>
        <dbReference type="EMBL" id="PWV63275.1"/>
    </source>
</evidence>
<dbReference type="GO" id="GO:0003774">
    <property type="term" value="F:cytoskeletal motor activity"/>
    <property type="evidence" value="ECO:0007669"/>
    <property type="project" value="InterPro"/>
</dbReference>
<dbReference type="Pfam" id="PF01052">
    <property type="entry name" value="FliMN_C"/>
    <property type="match status" value="1"/>
</dbReference>
<feature type="domain" description="Flagellar motor switch protein FliN-like C-terminal" evidence="12">
    <location>
        <begin position="255"/>
        <end position="321"/>
    </location>
</feature>
<dbReference type="Pfam" id="PF02154">
    <property type="entry name" value="FliM"/>
    <property type="match status" value="1"/>
</dbReference>
<dbReference type="PRINTS" id="PR00955">
    <property type="entry name" value="FLGMOTORFLIM"/>
</dbReference>
<dbReference type="InterPro" id="IPR001689">
    <property type="entry name" value="Flag_FliM"/>
</dbReference>
<keyword evidence="13" id="KW-0282">Flagellum</keyword>
<dbReference type="RefSeq" id="WP_110017781.1">
    <property type="nucleotide sequence ID" value="NZ_QGTJ01000003.1"/>
</dbReference>
<keyword evidence="10" id="KW-0975">Bacterial flagellum</keyword>
<evidence type="ECO:0000256" key="2">
    <source>
        <dbReference type="ARBA" id="ARBA00004417"/>
    </source>
</evidence>
<comment type="function">
    <text evidence="11">FliM is one of three proteins (FliG, FliN, FliM) that forms the rotor-mounted switch complex (C ring), located at the base of the basal body. This complex interacts with the CheY and CheZ chemotaxis proteins, in addition to contacting components of the motor that determine the direction of flagellar rotation.</text>
</comment>
<name>A0A317MWM4_9GAMM</name>
<dbReference type="GO" id="GO:0071978">
    <property type="term" value="P:bacterial-type flagellum-dependent swarming motility"/>
    <property type="evidence" value="ECO:0007669"/>
    <property type="project" value="TreeGrafter"/>
</dbReference>
<dbReference type="SUPFAM" id="SSF101801">
    <property type="entry name" value="Surface presentation of antigens (SPOA)"/>
    <property type="match status" value="1"/>
</dbReference>
<dbReference type="PANTHER" id="PTHR30034:SF3">
    <property type="entry name" value="FLAGELLAR MOTOR SWITCH PROTEIN FLIM"/>
    <property type="match status" value="1"/>
</dbReference>
<evidence type="ECO:0000259" key="12">
    <source>
        <dbReference type="Pfam" id="PF01052"/>
    </source>
</evidence>
<evidence type="ECO:0000256" key="4">
    <source>
        <dbReference type="ARBA" id="ARBA00021898"/>
    </source>
</evidence>
<dbReference type="Gene3D" id="3.40.1550.10">
    <property type="entry name" value="CheC-like"/>
    <property type="match status" value="1"/>
</dbReference>
<keyword evidence="8" id="KW-0283">Flagellar rotation</keyword>
<organism evidence="13 14">
    <name type="scientific">Plasticicumulans acidivorans</name>
    <dbReference type="NCBI Taxonomy" id="886464"/>
    <lineage>
        <taxon>Bacteria</taxon>
        <taxon>Pseudomonadati</taxon>
        <taxon>Pseudomonadota</taxon>
        <taxon>Gammaproteobacteria</taxon>
        <taxon>Candidatus Competibacteraceae</taxon>
        <taxon>Plasticicumulans</taxon>
    </lineage>
</organism>
<evidence type="ECO:0000256" key="5">
    <source>
        <dbReference type="ARBA" id="ARBA00022475"/>
    </source>
</evidence>
<dbReference type="OrthoDB" id="9806941at2"/>
<evidence type="ECO:0000256" key="9">
    <source>
        <dbReference type="ARBA" id="ARBA00023136"/>
    </source>
</evidence>
<keyword evidence="9" id="KW-0472">Membrane</keyword>
<keyword evidence="6" id="KW-0145">Chemotaxis</keyword>
<keyword evidence="7" id="KW-0997">Cell inner membrane</keyword>
<dbReference type="PANTHER" id="PTHR30034">
    <property type="entry name" value="FLAGELLAR MOTOR SWITCH PROTEIN FLIM"/>
    <property type="match status" value="1"/>
</dbReference>
<dbReference type="SUPFAM" id="SSF103039">
    <property type="entry name" value="CheC-like"/>
    <property type="match status" value="1"/>
</dbReference>
<dbReference type="InterPro" id="IPR001543">
    <property type="entry name" value="FliN-like_C"/>
</dbReference>
<gene>
    <name evidence="13" type="ORF">C7443_103200</name>
</gene>
<dbReference type="EMBL" id="QGTJ01000003">
    <property type="protein sequence ID" value="PWV63275.1"/>
    <property type="molecule type" value="Genomic_DNA"/>
</dbReference>
<comment type="subcellular location">
    <subcellularLocation>
        <location evidence="1">Bacterial flagellum basal body</location>
    </subcellularLocation>
    <subcellularLocation>
        <location evidence="2">Cell inner membrane</location>
        <topology evidence="2">Peripheral membrane protein</topology>
    </subcellularLocation>
</comment>
<keyword evidence="5" id="KW-1003">Cell membrane</keyword>